<dbReference type="STRING" id="983506.L8WZH2"/>
<evidence type="ECO:0000256" key="6">
    <source>
        <dbReference type="RuleBase" id="RU367008"/>
    </source>
</evidence>
<dbReference type="Pfam" id="PF05251">
    <property type="entry name" value="Ost5"/>
    <property type="match status" value="1"/>
</dbReference>
<evidence type="ECO:0000256" key="4">
    <source>
        <dbReference type="ARBA" id="ARBA00022989"/>
    </source>
</evidence>
<dbReference type="InterPro" id="IPR007915">
    <property type="entry name" value="TMEM258/Ost5"/>
</dbReference>
<gene>
    <name evidence="7" type="ORF">AG1IA_02604</name>
</gene>
<dbReference type="GO" id="GO:0008250">
    <property type="term" value="C:oligosaccharyltransferase complex"/>
    <property type="evidence" value="ECO:0007669"/>
    <property type="project" value="UniProtKB-UniRule"/>
</dbReference>
<evidence type="ECO:0000256" key="1">
    <source>
        <dbReference type="ARBA" id="ARBA00004141"/>
    </source>
</evidence>
<keyword evidence="3 6" id="KW-0812">Transmembrane</keyword>
<dbReference type="GO" id="GO:0006487">
    <property type="term" value="P:protein N-linked glycosylation"/>
    <property type="evidence" value="ECO:0007669"/>
    <property type="project" value="UniProtKB-UniRule"/>
</dbReference>
<comment type="subcellular location">
    <subcellularLocation>
        <location evidence="1 6">Membrane</location>
        <topology evidence="1 6">Multi-pass membrane protein</topology>
    </subcellularLocation>
</comment>
<dbReference type="OMA" id="NITRPHE"/>
<sequence>MTLISDVSGVPPHIAARLPGFADNSPTTTATMVSSQLESADYAQIKALHESLPAFAPLIPTGVLPYLAFVLLTSTFALGFYFSTLPKNITRPHEIVVSVLASVLSGLGVVALFNSVGVYV</sequence>
<evidence type="ECO:0000256" key="3">
    <source>
        <dbReference type="ARBA" id="ARBA00022692"/>
    </source>
</evidence>
<dbReference type="AlphaFoldDB" id="L8WZH2"/>
<evidence type="ECO:0000256" key="2">
    <source>
        <dbReference type="ARBA" id="ARBA00009825"/>
    </source>
</evidence>
<evidence type="ECO:0000313" key="7">
    <source>
        <dbReference type="EMBL" id="ELU43370.1"/>
    </source>
</evidence>
<keyword evidence="5 6" id="KW-0472">Membrane</keyword>
<proteinExistence type="inferred from homology"/>
<comment type="subunit">
    <text evidence="6">Component of the oligosaccharyltransferase (OST) complex.</text>
</comment>
<dbReference type="EMBL" id="AFRT01000570">
    <property type="protein sequence ID" value="ELU43370.1"/>
    <property type="molecule type" value="Genomic_DNA"/>
</dbReference>
<accession>L8WZH2</accession>
<keyword evidence="8" id="KW-1185">Reference proteome</keyword>
<reference evidence="7 8" key="1">
    <citation type="journal article" date="2013" name="Nat. Commun.">
        <title>The evolution and pathogenic mechanisms of the rice sheath blight pathogen.</title>
        <authorList>
            <person name="Zheng A."/>
            <person name="Lin R."/>
            <person name="Xu L."/>
            <person name="Qin P."/>
            <person name="Tang C."/>
            <person name="Ai P."/>
            <person name="Zhang D."/>
            <person name="Liu Y."/>
            <person name="Sun Z."/>
            <person name="Feng H."/>
            <person name="Wang Y."/>
            <person name="Chen Y."/>
            <person name="Liang X."/>
            <person name="Fu R."/>
            <person name="Li Q."/>
            <person name="Zhang J."/>
            <person name="Yu X."/>
            <person name="Xie Z."/>
            <person name="Ding L."/>
            <person name="Guan P."/>
            <person name="Tang J."/>
            <person name="Liang Y."/>
            <person name="Wang S."/>
            <person name="Deng Q."/>
            <person name="Li S."/>
            <person name="Zhu J."/>
            <person name="Wang L."/>
            <person name="Liu H."/>
            <person name="Li P."/>
        </authorList>
    </citation>
    <scope>NUCLEOTIDE SEQUENCE [LARGE SCALE GENOMIC DNA]</scope>
    <source>
        <strain evidence="8">AG-1 IA</strain>
    </source>
</reference>
<comment type="similarity">
    <text evidence="2 6">Belongs to the OST5 family.</text>
</comment>
<name>L8WZH2_THACA</name>
<comment type="caution">
    <text evidence="7">The sequence shown here is derived from an EMBL/GenBank/DDBJ whole genome shotgun (WGS) entry which is preliminary data.</text>
</comment>
<feature type="transmembrane region" description="Helical" evidence="6">
    <location>
        <begin position="95"/>
        <end position="119"/>
    </location>
</feature>
<comment type="function">
    <text evidence="6">Subunit of the oligosaccharyl transferase (OST) complex that catalyzes the initial transfer of a defined glycan (Glc(3)Man(9)GlcNAc(2) in eukaryotes) from the lipid carrier dolichol-pyrophosphate to an asparagine residue within an Asn-X-Ser/Thr consensus motif in nascent polypeptide chains, the first step in protein N-glycosylation. N-glycosylation occurs cotranslationally and the complex associates with the Sec61 complex at the channel-forming translocon complex that mediates protein translocation across the endoplasmic reticulum (ER). All subunits are required for a maximal enzyme activity.</text>
</comment>
<organism evidence="7 8">
    <name type="scientific">Thanatephorus cucumeris (strain AG1-IA)</name>
    <name type="common">Rice sheath blight fungus</name>
    <name type="synonym">Rhizoctonia solani</name>
    <dbReference type="NCBI Taxonomy" id="983506"/>
    <lineage>
        <taxon>Eukaryota</taxon>
        <taxon>Fungi</taxon>
        <taxon>Dikarya</taxon>
        <taxon>Basidiomycota</taxon>
        <taxon>Agaricomycotina</taxon>
        <taxon>Agaricomycetes</taxon>
        <taxon>Cantharellales</taxon>
        <taxon>Ceratobasidiaceae</taxon>
        <taxon>Rhizoctonia</taxon>
        <taxon>Rhizoctonia solani AG-1</taxon>
    </lineage>
</organism>
<dbReference type="OrthoDB" id="2503643at2759"/>
<keyword evidence="4 6" id="KW-1133">Transmembrane helix</keyword>
<dbReference type="Proteomes" id="UP000011668">
    <property type="component" value="Unassembled WGS sequence"/>
</dbReference>
<evidence type="ECO:0000256" key="5">
    <source>
        <dbReference type="ARBA" id="ARBA00023136"/>
    </source>
</evidence>
<feature type="transmembrane region" description="Helical" evidence="6">
    <location>
        <begin position="63"/>
        <end position="83"/>
    </location>
</feature>
<evidence type="ECO:0000313" key="8">
    <source>
        <dbReference type="Proteomes" id="UP000011668"/>
    </source>
</evidence>
<dbReference type="HOGENOM" id="CLU_166320_0_0_1"/>
<protein>
    <recommendedName>
        <fullName evidence="6">Dolichyl-diphosphooligosaccharide-protein glycosyltransferase subunit OST5</fullName>
    </recommendedName>
</protein>